<keyword evidence="3" id="KW-1185">Reference proteome</keyword>
<dbReference type="PANTHER" id="PTHR36195:SF4">
    <property type="entry name" value="DOMAIN PROTEIN, PUTATIVE (AFU_ORTHOLOGUE AFUA_5G01990)-RELATED"/>
    <property type="match status" value="1"/>
</dbReference>
<gene>
    <name evidence="2" type="ORF">K505DRAFT_56853</name>
</gene>
<evidence type="ECO:0000313" key="2">
    <source>
        <dbReference type="EMBL" id="KAF2792162.1"/>
    </source>
</evidence>
<feature type="chain" id="PRO_5025388910" description="Lytic polysaccharide monooxygenase" evidence="1">
    <location>
        <begin position="19"/>
        <end position="253"/>
    </location>
</feature>
<dbReference type="AlphaFoldDB" id="A0A6A6X747"/>
<organism evidence="2 3">
    <name type="scientific">Melanomma pulvis-pyrius CBS 109.77</name>
    <dbReference type="NCBI Taxonomy" id="1314802"/>
    <lineage>
        <taxon>Eukaryota</taxon>
        <taxon>Fungi</taxon>
        <taxon>Dikarya</taxon>
        <taxon>Ascomycota</taxon>
        <taxon>Pezizomycotina</taxon>
        <taxon>Dothideomycetes</taxon>
        <taxon>Pleosporomycetidae</taxon>
        <taxon>Pleosporales</taxon>
        <taxon>Melanommataceae</taxon>
        <taxon>Melanomma</taxon>
    </lineage>
</organism>
<reference evidence="2" key="1">
    <citation type="journal article" date="2020" name="Stud. Mycol.">
        <title>101 Dothideomycetes genomes: a test case for predicting lifestyles and emergence of pathogens.</title>
        <authorList>
            <person name="Haridas S."/>
            <person name="Albert R."/>
            <person name="Binder M."/>
            <person name="Bloem J."/>
            <person name="Labutti K."/>
            <person name="Salamov A."/>
            <person name="Andreopoulos B."/>
            <person name="Baker S."/>
            <person name="Barry K."/>
            <person name="Bills G."/>
            <person name="Bluhm B."/>
            <person name="Cannon C."/>
            <person name="Castanera R."/>
            <person name="Culley D."/>
            <person name="Daum C."/>
            <person name="Ezra D."/>
            <person name="Gonzalez J."/>
            <person name="Henrissat B."/>
            <person name="Kuo A."/>
            <person name="Liang C."/>
            <person name="Lipzen A."/>
            <person name="Lutzoni F."/>
            <person name="Magnuson J."/>
            <person name="Mondo S."/>
            <person name="Nolan M."/>
            <person name="Ohm R."/>
            <person name="Pangilinan J."/>
            <person name="Park H.-J."/>
            <person name="Ramirez L."/>
            <person name="Alfaro M."/>
            <person name="Sun H."/>
            <person name="Tritt A."/>
            <person name="Yoshinaga Y."/>
            <person name="Zwiers L.-H."/>
            <person name="Turgeon B."/>
            <person name="Goodwin S."/>
            <person name="Spatafora J."/>
            <person name="Crous P."/>
            <person name="Grigoriev I."/>
        </authorList>
    </citation>
    <scope>NUCLEOTIDE SEQUENCE</scope>
    <source>
        <strain evidence="2">CBS 109.77</strain>
    </source>
</reference>
<dbReference type="Pfam" id="PF04681">
    <property type="entry name" value="Bys1"/>
    <property type="match status" value="1"/>
</dbReference>
<dbReference type="InterPro" id="IPR037176">
    <property type="entry name" value="Osmotin/thaumatin-like_sf"/>
</dbReference>
<dbReference type="OrthoDB" id="5144514at2759"/>
<evidence type="ECO:0008006" key="4">
    <source>
        <dbReference type="Google" id="ProtNLM"/>
    </source>
</evidence>
<feature type="signal peptide" evidence="1">
    <location>
        <begin position="1"/>
        <end position="18"/>
    </location>
</feature>
<keyword evidence="1" id="KW-0732">Signal</keyword>
<evidence type="ECO:0000313" key="3">
    <source>
        <dbReference type="Proteomes" id="UP000799757"/>
    </source>
</evidence>
<accession>A0A6A6X747</accession>
<dbReference type="Proteomes" id="UP000799757">
    <property type="component" value="Unassembled WGS sequence"/>
</dbReference>
<protein>
    <recommendedName>
        <fullName evidence="4">Lytic polysaccharide monooxygenase</fullName>
    </recommendedName>
</protein>
<dbReference type="SUPFAM" id="SSF49870">
    <property type="entry name" value="Osmotin, thaumatin-like protein"/>
    <property type="match status" value="1"/>
</dbReference>
<evidence type="ECO:0000256" key="1">
    <source>
        <dbReference type="SAM" id="SignalP"/>
    </source>
</evidence>
<dbReference type="EMBL" id="MU001982">
    <property type="protein sequence ID" value="KAF2792162.1"/>
    <property type="molecule type" value="Genomic_DNA"/>
</dbReference>
<dbReference type="PANTHER" id="PTHR36195">
    <property type="entry name" value="DOMAIN PROTEIN, PUTATIVE (AFU_ORTHOLOGUE AFUA_5G01990)-RELATED-RELATED"/>
    <property type="match status" value="1"/>
</dbReference>
<dbReference type="InterPro" id="IPR006771">
    <property type="entry name" value="CetA-like"/>
</dbReference>
<sequence>MQLLAIASAAALIATASAAPSANAFNLNSTCIESEPKVRIYNRCPYSVYLWSVLTGPGCPTGDGAVVAPGEFYQENYRPAVGPIGTSIKVSKDETCDPEKLLQLEYFIETTKPGYNYNYLDVSYVNCALTKTCPTASEGFYLKSGNVDGKFAANSLNNICPILSCGSWAECSKVAYVNWDDVQTKSCDPSADLDFYMCGSEAPGDEAPSVPASPAPAARTSDAPHVKTVIVYETAIEYVNAKRHAHGHRHFHA</sequence>
<name>A0A6A6X747_9PLEO</name>
<proteinExistence type="predicted"/>